<dbReference type="Gene3D" id="3.40.710.10">
    <property type="entry name" value="DD-peptidase/beta-lactamase superfamily"/>
    <property type="match status" value="1"/>
</dbReference>
<evidence type="ECO:0000313" key="3">
    <source>
        <dbReference type="Proteomes" id="UP000609346"/>
    </source>
</evidence>
<dbReference type="InterPro" id="IPR012338">
    <property type="entry name" value="Beta-lactam/transpept-like"/>
</dbReference>
<sequence>MIQSNPDLAGQLHEMLTEFATQEQMPGLSVGIVKDNRVWFVGEYGTADLSTCTPVERSTLFHQASVSKTFVASAVMQLVERRQVDLDAPVSQYLPYFTIDDERYYRITVRQLLNHNSGMPDEDDYGWGRPEYDEQSLERYVRGLSDRKLLSDPGEKFAYSNIGFEIVGDLIAKVSGMSFEQYMRTYILEPAGMRSSSFLKQEVETQLSSPHVLGAANGYGVSVSDIFPYNRAHGPSSTLYTNAEDMCQCMLMHLNRGVAENGNEVLQPDSYDTMWKPHAATGFALVNAQVGLSWFIGEYNGQRILSHTGWDTGFLSNLFLLPESNIGIVVMTNCEYLWMDNVSYPIIDWMLGSNIKHIKRSAAHAIAAVAASAGVDEAVAEYQRMQMNEPDRYYTAEYQFIQIADAMKWRGHREDAVRILKSASIILPDSDAIRDKLQELQS</sequence>
<proteinExistence type="predicted"/>
<keyword evidence="3" id="KW-1185">Reference proteome</keyword>
<dbReference type="EMBL" id="JACXZA010000004">
    <property type="protein sequence ID" value="MBD3920388.1"/>
    <property type="molecule type" value="Genomic_DNA"/>
</dbReference>
<dbReference type="Proteomes" id="UP000609346">
    <property type="component" value="Unassembled WGS sequence"/>
</dbReference>
<name>A0ABR8MWX2_9BACL</name>
<reference evidence="2 3" key="1">
    <citation type="submission" date="2020-09" db="EMBL/GenBank/DDBJ databases">
        <title>Paenibacillus sp. strain PR3 16S rRNA gene Genome sequencing and assembly.</title>
        <authorList>
            <person name="Kim J."/>
        </authorList>
    </citation>
    <scope>NUCLEOTIDE SEQUENCE [LARGE SCALE GENOMIC DNA]</scope>
    <source>
        <strain evidence="2 3">PR3</strain>
    </source>
</reference>
<dbReference type="RefSeq" id="WP_224753694.1">
    <property type="nucleotide sequence ID" value="NZ_JACXZA010000004.1"/>
</dbReference>
<dbReference type="InterPro" id="IPR001466">
    <property type="entry name" value="Beta-lactam-related"/>
</dbReference>
<dbReference type="SUPFAM" id="SSF56601">
    <property type="entry name" value="beta-lactamase/transpeptidase-like"/>
    <property type="match status" value="1"/>
</dbReference>
<accession>A0ABR8MWX2</accession>
<dbReference type="PANTHER" id="PTHR46825:SF9">
    <property type="entry name" value="BETA-LACTAMASE-RELATED DOMAIN-CONTAINING PROTEIN"/>
    <property type="match status" value="1"/>
</dbReference>
<comment type="caution">
    <text evidence="2">The sequence shown here is derived from an EMBL/GenBank/DDBJ whole genome shotgun (WGS) entry which is preliminary data.</text>
</comment>
<dbReference type="PANTHER" id="PTHR46825">
    <property type="entry name" value="D-ALANYL-D-ALANINE-CARBOXYPEPTIDASE/ENDOPEPTIDASE AMPH"/>
    <property type="match status" value="1"/>
</dbReference>
<dbReference type="InterPro" id="IPR050491">
    <property type="entry name" value="AmpC-like"/>
</dbReference>
<dbReference type="Pfam" id="PF00144">
    <property type="entry name" value="Beta-lactamase"/>
    <property type="match status" value="1"/>
</dbReference>
<protein>
    <submittedName>
        <fullName evidence="2">Beta-lactamase family protein</fullName>
    </submittedName>
</protein>
<organism evidence="2 3">
    <name type="scientific">Paenibacillus terricola</name>
    <dbReference type="NCBI Taxonomy" id="2763503"/>
    <lineage>
        <taxon>Bacteria</taxon>
        <taxon>Bacillati</taxon>
        <taxon>Bacillota</taxon>
        <taxon>Bacilli</taxon>
        <taxon>Bacillales</taxon>
        <taxon>Paenibacillaceae</taxon>
        <taxon>Paenibacillus</taxon>
    </lineage>
</organism>
<gene>
    <name evidence="2" type="ORF">H8B09_16625</name>
</gene>
<feature type="domain" description="Beta-lactamase-related" evidence="1">
    <location>
        <begin position="15"/>
        <end position="336"/>
    </location>
</feature>
<evidence type="ECO:0000259" key="1">
    <source>
        <dbReference type="Pfam" id="PF00144"/>
    </source>
</evidence>
<evidence type="ECO:0000313" key="2">
    <source>
        <dbReference type="EMBL" id="MBD3920388.1"/>
    </source>
</evidence>